<accession>A0AAP0EVP6</accession>
<evidence type="ECO:0000313" key="3">
    <source>
        <dbReference type="Proteomes" id="UP001419268"/>
    </source>
</evidence>
<reference evidence="2 3" key="1">
    <citation type="submission" date="2024-01" db="EMBL/GenBank/DDBJ databases">
        <title>Genome assemblies of Stephania.</title>
        <authorList>
            <person name="Yang L."/>
        </authorList>
    </citation>
    <scope>NUCLEOTIDE SEQUENCE [LARGE SCALE GENOMIC DNA]</scope>
    <source>
        <strain evidence="2">JXDWG</strain>
        <tissue evidence="2">Leaf</tissue>
    </source>
</reference>
<keyword evidence="3" id="KW-1185">Reference proteome</keyword>
<dbReference type="InterPro" id="IPR019557">
    <property type="entry name" value="AminoTfrase-like_pln_mobile"/>
</dbReference>
<sequence>MDGKAVLVDPEGFIEPIQLLQKALGVIEVVATKKLYIVRGNVSRLNWLQETFGTTKDASSYPTMIQTTKAYMLYLIGSTLFTNKSDGQVNVVILHLLMNVNQIASYAWGWRH</sequence>
<dbReference type="AlphaFoldDB" id="A0AAP0EVP6"/>
<feature type="domain" description="Aminotransferase-like plant mobile" evidence="1">
    <location>
        <begin position="38"/>
        <end position="109"/>
    </location>
</feature>
<comment type="caution">
    <text evidence="2">The sequence shown here is derived from an EMBL/GenBank/DDBJ whole genome shotgun (WGS) entry which is preliminary data.</text>
</comment>
<proteinExistence type="predicted"/>
<gene>
    <name evidence="2" type="ORF">Scep_023981</name>
</gene>
<dbReference type="Proteomes" id="UP001419268">
    <property type="component" value="Unassembled WGS sequence"/>
</dbReference>
<dbReference type="Pfam" id="PF10536">
    <property type="entry name" value="PMD"/>
    <property type="match status" value="1"/>
</dbReference>
<protein>
    <recommendedName>
        <fullName evidence="1">Aminotransferase-like plant mobile domain-containing protein</fullName>
    </recommendedName>
</protein>
<organism evidence="2 3">
    <name type="scientific">Stephania cephalantha</name>
    <dbReference type="NCBI Taxonomy" id="152367"/>
    <lineage>
        <taxon>Eukaryota</taxon>
        <taxon>Viridiplantae</taxon>
        <taxon>Streptophyta</taxon>
        <taxon>Embryophyta</taxon>
        <taxon>Tracheophyta</taxon>
        <taxon>Spermatophyta</taxon>
        <taxon>Magnoliopsida</taxon>
        <taxon>Ranunculales</taxon>
        <taxon>Menispermaceae</taxon>
        <taxon>Menispermoideae</taxon>
        <taxon>Cissampelideae</taxon>
        <taxon>Stephania</taxon>
    </lineage>
</organism>
<dbReference type="EMBL" id="JBBNAG010000010">
    <property type="protein sequence ID" value="KAK9100551.1"/>
    <property type="molecule type" value="Genomic_DNA"/>
</dbReference>
<evidence type="ECO:0000313" key="2">
    <source>
        <dbReference type="EMBL" id="KAK9100551.1"/>
    </source>
</evidence>
<name>A0AAP0EVP6_9MAGN</name>
<evidence type="ECO:0000259" key="1">
    <source>
        <dbReference type="Pfam" id="PF10536"/>
    </source>
</evidence>